<dbReference type="PROSITE" id="PS51257">
    <property type="entry name" value="PROKAR_LIPOPROTEIN"/>
    <property type="match status" value="1"/>
</dbReference>
<protein>
    <submittedName>
        <fullName evidence="1">Uncharacterized protein</fullName>
    </submittedName>
</protein>
<evidence type="ECO:0000313" key="2">
    <source>
        <dbReference type="Proteomes" id="UP000284243"/>
    </source>
</evidence>
<sequence>MKYNLLNTILFLTVVLVSCNSVDDVLKPSDSISISILETLDTVRVVPGDTVSFKFMVFTNGGAIKNIDLETNDEIFEKHPEKMTFGLIDSIELTVDENGNLSRDVSSLIVEYPVYIKKNPAVVNNTLKAVFRATNKQGKSASNYVHFKGLNSRIKKDKLTLVSAYSVPKQNRFFNPFDYKTYSEAQFISTEEPIEGSDKIKESIAMIFAYKYIPADPGKYYLYSPDSEEAQEFCDKNGIRGYNREEMKSCVFYRIEGVGGYELDEAIEAAQDNNEKAKLINERNNLDWKYFDEYINDDYLSTLDFSNATNALQLKGGFYAFKTFDNRKGIIWVNYLNNFNNPIPITIRRYIFQAVSTENGNN</sequence>
<comment type="caution">
    <text evidence="1">The sequence shown here is derived from an EMBL/GenBank/DDBJ whole genome shotgun (WGS) entry which is preliminary data.</text>
</comment>
<dbReference type="RefSeq" id="WP_118160603.1">
    <property type="nucleotide sequence ID" value="NZ_QRYC01000022.1"/>
</dbReference>
<gene>
    <name evidence="1" type="ORF">DWW57_13790</name>
</gene>
<proteinExistence type="predicted"/>
<organism evidence="1 2">
    <name type="scientific">Odoribacter splanchnicus</name>
    <dbReference type="NCBI Taxonomy" id="28118"/>
    <lineage>
        <taxon>Bacteria</taxon>
        <taxon>Pseudomonadati</taxon>
        <taxon>Bacteroidota</taxon>
        <taxon>Bacteroidia</taxon>
        <taxon>Bacteroidales</taxon>
        <taxon>Odoribacteraceae</taxon>
        <taxon>Odoribacter</taxon>
    </lineage>
</organism>
<name>A0A412TML1_9BACT</name>
<reference evidence="1 2" key="1">
    <citation type="submission" date="2018-08" db="EMBL/GenBank/DDBJ databases">
        <title>A genome reference for cultivated species of the human gut microbiota.</title>
        <authorList>
            <person name="Zou Y."/>
            <person name="Xue W."/>
            <person name="Luo G."/>
        </authorList>
    </citation>
    <scope>NUCLEOTIDE SEQUENCE [LARGE SCALE GENOMIC DNA]</scope>
    <source>
        <strain evidence="1 2">AF16-14</strain>
    </source>
</reference>
<dbReference type="EMBL" id="QRYC01000022">
    <property type="protein sequence ID" value="RGU55042.1"/>
    <property type="molecule type" value="Genomic_DNA"/>
</dbReference>
<accession>A0A412TML1</accession>
<dbReference type="AlphaFoldDB" id="A0A412TML1"/>
<evidence type="ECO:0000313" key="1">
    <source>
        <dbReference type="EMBL" id="RGU55042.1"/>
    </source>
</evidence>
<dbReference type="Proteomes" id="UP000284243">
    <property type="component" value="Unassembled WGS sequence"/>
</dbReference>